<dbReference type="Pfam" id="PF13515">
    <property type="entry name" value="FUSC_2"/>
    <property type="match status" value="1"/>
</dbReference>
<reference evidence="9 10" key="1">
    <citation type="submission" date="2016-10" db="EMBL/GenBank/DDBJ databases">
        <authorList>
            <person name="de Groot N.N."/>
        </authorList>
    </citation>
    <scope>NUCLEOTIDE SEQUENCE [LARGE SCALE GENOMIC DNA]</scope>
    <source>
        <strain evidence="9 10">DSM 797</strain>
    </source>
</reference>
<comment type="similarity">
    <text evidence="6">Belongs to the YccS/YhfK family.</text>
</comment>
<evidence type="ECO:0000256" key="1">
    <source>
        <dbReference type="ARBA" id="ARBA00004651"/>
    </source>
</evidence>
<evidence type="ECO:0000256" key="5">
    <source>
        <dbReference type="ARBA" id="ARBA00023136"/>
    </source>
</evidence>
<dbReference type="EMBL" id="FNGW01000001">
    <property type="protein sequence ID" value="SDL29775.1"/>
    <property type="molecule type" value="Genomic_DNA"/>
</dbReference>
<protein>
    <submittedName>
        <fullName evidence="9">Fusaric acid resistance protein-like</fullName>
    </submittedName>
</protein>
<organism evidence="9 10">
    <name type="scientific">Romboutsia lituseburensis DSM 797</name>
    <dbReference type="NCBI Taxonomy" id="1121325"/>
    <lineage>
        <taxon>Bacteria</taxon>
        <taxon>Bacillati</taxon>
        <taxon>Bacillota</taxon>
        <taxon>Clostridia</taxon>
        <taxon>Peptostreptococcales</taxon>
        <taxon>Peptostreptococcaceae</taxon>
        <taxon>Romboutsia</taxon>
    </lineage>
</organism>
<feature type="transmembrane region" description="Helical" evidence="7">
    <location>
        <begin position="57"/>
        <end position="77"/>
    </location>
</feature>
<feature type="domain" description="Integral membrane bound transporter" evidence="8">
    <location>
        <begin position="360"/>
        <end position="481"/>
    </location>
</feature>
<dbReference type="GO" id="GO:0005886">
    <property type="term" value="C:plasma membrane"/>
    <property type="evidence" value="ECO:0007669"/>
    <property type="project" value="UniProtKB-SubCell"/>
</dbReference>
<feature type="transmembrane region" description="Helical" evidence="7">
    <location>
        <begin position="35"/>
        <end position="50"/>
    </location>
</feature>
<gene>
    <name evidence="9" type="ORF">SAMN04515677_101421</name>
</gene>
<keyword evidence="4 7" id="KW-1133">Transmembrane helix</keyword>
<evidence type="ECO:0000256" key="3">
    <source>
        <dbReference type="ARBA" id="ARBA00022692"/>
    </source>
</evidence>
<dbReference type="InterPro" id="IPR049453">
    <property type="entry name" value="Memb_transporter_dom"/>
</dbReference>
<name>A0A1G9IXH5_9FIRM</name>
<feature type="transmembrane region" description="Helical" evidence="7">
    <location>
        <begin position="354"/>
        <end position="383"/>
    </location>
</feature>
<evidence type="ECO:0000256" key="4">
    <source>
        <dbReference type="ARBA" id="ARBA00022989"/>
    </source>
</evidence>
<keyword evidence="5 7" id="KW-0472">Membrane</keyword>
<feature type="transmembrane region" description="Helical" evidence="7">
    <location>
        <begin position="468"/>
        <end position="486"/>
    </location>
</feature>
<dbReference type="Proteomes" id="UP000199068">
    <property type="component" value="Unassembled WGS sequence"/>
</dbReference>
<evidence type="ECO:0000256" key="2">
    <source>
        <dbReference type="ARBA" id="ARBA00022475"/>
    </source>
</evidence>
<evidence type="ECO:0000256" key="6">
    <source>
        <dbReference type="ARBA" id="ARBA00043993"/>
    </source>
</evidence>
<feature type="transmembrane region" description="Helical" evidence="7">
    <location>
        <begin position="403"/>
        <end position="436"/>
    </location>
</feature>
<comment type="subcellular location">
    <subcellularLocation>
        <location evidence="1">Cell membrane</location>
        <topology evidence="1">Multi-pass membrane protein</topology>
    </subcellularLocation>
</comment>
<accession>A0A1G9IXH5</accession>
<dbReference type="PANTHER" id="PTHR30509:SF9">
    <property type="entry name" value="MULTIDRUG RESISTANCE PROTEIN MDTO"/>
    <property type="match status" value="1"/>
</dbReference>
<feature type="transmembrane region" description="Helical" evidence="7">
    <location>
        <begin position="132"/>
        <end position="150"/>
    </location>
</feature>
<dbReference type="STRING" id="1121325.SAMN04515677_101421"/>
<feature type="transmembrane region" description="Helical" evidence="7">
    <location>
        <begin position="108"/>
        <end position="126"/>
    </location>
</feature>
<evidence type="ECO:0000313" key="9">
    <source>
        <dbReference type="EMBL" id="SDL29775.1"/>
    </source>
</evidence>
<sequence>MDFMDKQKAKQSLMKALFIVSMQIIYVKLFGYKNILVGMIMGMGTVSFLMRDLTGNLVYRGITFLILNIILGIFSFLSPINMWIGFFINFLTIFLTTYVYMNDFRSPTSYIFLMSYIFMWAIPVSLKELPARLVALNFSIVPIILAQLIFNKHRFENDSKKIIEEIIIDINKQIDDITNNTFEISENLKINKKIRNLLVLISEKSSNKFQNSKYEMKQFNIAVYLDRINLIIGHVAKNKKDKKFKDEYLSDIKVQINNISLYNEDYSYIETINKNIDEFIKKYESISDKPIFISDSIHLLKVLKININNKEECKERNIYKIYKTVNVAHKFELIISMKENFNLNSLKMIYSLKLALSISLAMFLIQFLNIPYGRWIVITIYVIMQPYEEDTVIKAKKRLKGTFIGVILFFSIFSLIHDTIPKMIVLFIAFFYYFYFKEYDKKVMCMTTISLSSVSLVHYINIISIGRLMFIAIGVGFGLLINKYFLPYNITDSIEELKLKYKNNERKIQKELDKVLKGKGNLDKLIKLTLEESQIENKLIANNSRAKDEELEKIIYKHSIMMSDARFLLLRFYHEKYILDNV</sequence>
<evidence type="ECO:0000259" key="8">
    <source>
        <dbReference type="Pfam" id="PF13515"/>
    </source>
</evidence>
<proteinExistence type="inferred from homology"/>
<evidence type="ECO:0000313" key="10">
    <source>
        <dbReference type="Proteomes" id="UP000199068"/>
    </source>
</evidence>
<feature type="transmembrane region" description="Helical" evidence="7">
    <location>
        <begin position="83"/>
        <end position="101"/>
    </location>
</feature>
<dbReference type="PANTHER" id="PTHR30509">
    <property type="entry name" value="P-HYDROXYBENZOIC ACID EFFLUX PUMP SUBUNIT-RELATED"/>
    <property type="match status" value="1"/>
</dbReference>
<keyword evidence="10" id="KW-1185">Reference proteome</keyword>
<keyword evidence="3 7" id="KW-0812">Transmembrane</keyword>
<dbReference type="AlphaFoldDB" id="A0A1G9IXH5"/>
<evidence type="ECO:0000256" key="7">
    <source>
        <dbReference type="SAM" id="Phobius"/>
    </source>
</evidence>
<keyword evidence="2" id="KW-1003">Cell membrane</keyword>